<dbReference type="EMBL" id="PCSR01000033">
    <property type="protein sequence ID" value="PIP53362.1"/>
    <property type="molecule type" value="Genomic_DNA"/>
</dbReference>
<comment type="caution">
    <text evidence="6">The sequence shown here is derived from an EMBL/GenBank/DDBJ whole genome shotgun (WGS) entry which is preliminary data.</text>
</comment>
<evidence type="ECO:0000256" key="5">
    <source>
        <dbReference type="HAMAP-Rule" id="MF_00374"/>
    </source>
</evidence>
<evidence type="ECO:0000256" key="1">
    <source>
        <dbReference type="ARBA" id="ARBA00009254"/>
    </source>
</evidence>
<evidence type="ECO:0000256" key="3">
    <source>
        <dbReference type="ARBA" id="ARBA00023274"/>
    </source>
</evidence>
<proteinExistence type="inferred from homology"/>
<gene>
    <name evidence="5 6" type="primary">rpmC</name>
    <name evidence="6" type="ORF">COX08_01515</name>
</gene>
<dbReference type="InterPro" id="IPR001854">
    <property type="entry name" value="Ribosomal_uL29"/>
</dbReference>
<evidence type="ECO:0000256" key="2">
    <source>
        <dbReference type="ARBA" id="ARBA00022980"/>
    </source>
</evidence>
<sequence>MKKDQKQQMRSQDKEGLIKRLSEIAKQLVDLKMDFVMGKLKNVHSMKQLKKERAYINTILAEK</sequence>
<dbReference type="InterPro" id="IPR036049">
    <property type="entry name" value="Ribosomal_uL29_sf"/>
</dbReference>
<evidence type="ECO:0000313" key="6">
    <source>
        <dbReference type="EMBL" id="PIP53362.1"/>
    </source>
</evidence>
<keyword evidence="2 5" id="KW-0689">Ribosomal protein</keyword>
<organism evidence="6 7">
    <name type="scientific">Candidatus Beckwithbacteria bacterium CG23_combo_of_CG06-09_8_20_14_all_34_8</name>
    <dbReference type="NCBI Taxonomy" id="1974497"/>
    <lineage>
        <taxon>Bacteria</taxon>
        <taxon>Candidatus Beckwithiibacteriota</taxon>
    </lineage>
</organism>
<dbReference type="GO" id="GO:0006412">
    <property type="term" value="P:translation"/>
    <property type="evidence" value="ECO:0007669"/>
    <property type="project" value="UniProtKB-UniRule"/>
</dbReference>
<name>A0A2H0B6S6_9BACT</name>
<comment type="similarity">
    <text evidence="1 5">Belongs to the universal ribosomal protein uL29 family.</text>
</comment>
<dbReference type="GO" id="GO:0003735">
    <property type="term" value="F:structural constituent of ribosome"/>
    <property type="evidence" value="ECO:0007669"/>
    <property type="project" value="InterPro"/>
</dbReference>
<keyword evidence="3 5" id="KW-0687">Ribonucleoprotein</keyword>
<protein>
    <recommendedName>
        <fullName evidence="4 5">Large ribosomal subunit protein uL29</fullName>
    </recommendedName>
</protein>
<dbReference type="HAMAP" id="MF_00374">
    <property type="entry name" value="Ribosomal_uL29"/>
    <property type="match status" value="1"/>
</dbReference>
<dbReference type="GO" id="GO:0005840">
    <property type="term" value="C:ribosome"/>
    <property type="evidence" value="ECO:0007669"/>
    <property type="project" value="UniProtKB-KW"/>
</dbReference>
<dbReference type="NCBIfam" id="TIGR00012">
    <property type="entry name" value="L29"/>
    <property type="match status" value="1"/>
</dbReference>
<dbReference type="Proteomes" id="UP000229459">
    <property type="component" value="Unassembled WGS sequence"/>
</dbReference>
<reference evidence="6 7" key="1">
    <citation type="submission" date="2017-09" db="EMBL/GenBank/DDBJ databases">
        <title>Depth-based differentiation of microbial function through sediment-hosted aquifers and enrichment of novel symbionts in the deep terrestrial subsurface.</title>
        <authorList>
            <person name="Probst A.J."/>
            <person name="Ladd B."/>
            <person name="Jarett J.K."/>
            <person name="Geller-Mcgrath D.E."/>
            <person name="Sieber C.M."/>
            <person name="Emerson J.B."/>
            <person name="Anantharaman K."/>
            <person name="Thomas B.C."/>
            <person name="Malmstrom R."/>
            <person name="Stieglmeier M."/>
            <person name="Klingl A."/>
            <person name="Woyke T."/>
            <person name="Ryan C.M."/>
            <person name="Banfield J.F."/>
        </authorList>
    </citation>
    <scope>NUCLEOTIDE SEQUENCE [LARGE SCALE GENOMIC DNA]</scope>
    <source>
        <strain evidence="6">CG23_combo_of_CG06-09_8_20_14_all_34_8</strain>
    </source>
</reference>
<dbReference type="GO" id="GO:1990904">
    <property type="term" value="C:ribonucleoprotein complex"/>
    <property type="evidence" value="ECO:0007669"/>
    <property type="project" value="UniProtKB-KW"/>
</dbReference>
<dbReference type="AlphaFoldDB" id="A0A2H0B6S6"/>
<evidence type="ECO:0000313" key="7">
    <source>
        <dbReference type="Proteomes" id="UP000229459"/>
    </source>
</evidence>
<dbReference type="Pfam" id="PF00831">
    <property type="entry name" value="Ribosomal_L29"/>
    <property type="match status" value="1"/>
</dbReference>
<evidence type="ECO:0000256" key="4">
    <source>
        <dbReference type="ARBA" id="ARBA00035204"/>
    </source>
</evidence>
<dbReference type="SUPFAM" id="SSF46561">
    <property type="entry name" value="Ribosomal protein L29 (L29p)"/>
    <property type="match status" value="1"/>
</dbReference>
<dbReference type="Gene3D" id="1.10.287.310">
    <property type="match status" value="1"/>
</dbReference>
<accession>A0A2H0B6S6</accession>